<keyword evidence="9" id="KW-1185">Reference proteome</keyword>
<dbReference type="PANTHER" id="PTHR33938:SF15">
    <property type="entry name" value="FERULOYL ESTERASE B-RELATED"/>
    <property type="match status" value="1"/>
</dbReference>
<dbReference type="PANTHER" id="PTHR33938">
    <property type="entry name" value="FERULOYL ESTERASE B-RELATED"/>
    <property type="match status" value="1"/>
</dbReference>
<keyword evidence="7" id="KW-1015">Disulfide bond</keyword>
<evidence type="ECO:0000256" key="2">
    <source>
        <dbReference type="ARBA" id="ARBA00022487"/>
    </source>
</evidence>
<protein>
    <submittedName>
        <fullName evidence="8">Tannase/feruloyl esterase family alpha/beta hydrolase</fullName>
    </submittedName>
</protein>
<keyword evidence="2" id="KW-0719">Serine esterase</keyword>
<comment type="similarity">
    <text evidence="1">Belongs to the tannase family.</text>
</comment>
<dbReference type="GO" id="GO:0016787">
    <property type="term" value="F:hydrolase activity"/>
    <property type="evidence" value="ECO:0007669"/>
    <property type="project" value="UniProtKB-KW"/>
</dbReference>
<evidence type="ECO:0000256" key="5">
    <source>
        <dbReference type="ARBA" id="ARBA00022801"/>
    </source>
</evidence>
<keyword evidence="6" id="KW-0106">Calcium</keyword>
<comment type="caution">
    <text evidence="8">The sequence shown here is derived from an EMBL/GenBank/DDBJ whole genome shotgun (WGS) entry which is preliminary data.</text>
</comment>
<evidence type="ECO:0000256" key="7">
    <source>
        <dbReference type="ARBA" id="ARBA00023157"/>
    </source>
</evidence>
<dbReference type="EMBL" id="JAQQFN010000023">
    <property type="protein sequence ID" value="MFL9886733.1"/>
    <property type="molecule type" value="Genomic_DNA"/>
</dbReference>
<dbReference type="PROSITE" id="PS51257">
    <property type="entry name" value="PROKAR_LIPOPROTEIN"/>
    <property type="match status" value="1"/>
</dbReference>
<dbReference type="SUPFAM" id="SSF53474">
    <property type="entry name" value="alpha/beta-Hydrolases"/>
    <property type="match status" value="1"/>
</dbReference>
<evidence type="ECO:0000256" key="6">
    <source>
        <dbReference type="ARBA" id="ARBA00022837"/>
    </source>
</evidence>
<evidence type="ECO:0000313" key="9">
    <source>
        <dbReference type="Proteomes" id="UP001629249"/>
    </source>
</evidence>
<name>A0ABW8ZV59_9BURK</name>
<gene>
    <name evidence="8" type="ORF">PQR66_27075</name>
</gene>
<dbReference type="Pfam" id="PF07519">
    <property type="entry name" value="Tannase"/>
    <property type="match status" value="2"/>
</dbReference>
<proteinExistence type="inferred from homology"/>
<sequence>MKDRFWSGRTWFALILAGGFFAAILTGCGNSVDSSSSKPLIDYATLCSAINGKQFNGIVVTETKRITQSGSVPGYCKVSATGASGTNLDIEVDLPDNWSNRLVHAGGGGFDGGIPTVEIVSGQYPLMQPLQRGLAYTASNGGNRTGDPAEIAANATERTDFAYAATGTTVHFAKAVITAFYGTPPKYTYFVGASNGGRDAYVAAQDIPADYDGIIAGADSMNMGTIVTAWLNIGSRAGSGAMPSSAQWTAAYNSAVAQCGNANGVILNPAACTFDPATLQCGVAGASAATCLSPAQLQTVQQTLEPISTSSNGEIFAGRYWADFGNLAGPGYYGNVGGGFAAIATGNTGWLLPANAPGSLQTNFDVNVSYTALAAALESTGIDHKLSAIAQYLTSGKKLISYIGGADPLVSPRDHLRNWLTVTQMAGASAENTRFYVEPGVDHVLGGNGPDQADYLGAMIAWVEQGTVPGQLLLTKFDTNGHAVMTLPDCPYPLLAHYSGSGDISTASNYSCSNS</sequence>
<evidence type="ECO:0000256" key="4">
    <source>
        <dbReference type="ARBA" id="ARBA00022729"/>
    </source>
</evidence>
<keyword evidence="5 8" id="KW-0378">Hydrolase</keyword>
<keyword evidence="4" id="KW-0732">Signal</keyword>
<dbReference type="RefSeq" id="WP_408330455.1">
    <property type="nucleotide sequence ID" value="NZ_JAQQFH010000015.1"/>
</dbReference>
<dbReference type="Proteomes" id="UP001629249">
    <property type="component" value="Unassembled WGS sequence"/>
</dbReference>
<dbReference type="InterPro" id="IPR029058">
    <property type="entry name" value="AB_hydrolase_fold"/>
</dbReference>
<organism evidence="8 9">
    <name type="scientific">Paraburkholderia agricolaris</name>
    <dbReference type="NCBI Taxonomy" id="2152888"/>
    <lineage>
        <taxon>Bacteria</taxon>
        <taxon>Pseudomonadati</taxon>
        <taxon>Pseudomonadota</taxon>
        <taxon>Betaproteobacteria</taxon>
        <taxon>Burkholderiales</taxon>
        <taxon>Burkholderiaceae</taxon>
        <taxon>Paraburkholderia</taxon>
    </lineage>
</organism>
<evidence type="ECO:0000313" key="8">
    <source>
        <dbReference type="EMBL" id="MFL9886733.1"/>
    </source>
</evidence>
<accession>A0ABW8ZV59</accession>
<dbReference type="InterPro" id="IPR011118">
    <property type="entry name" value="Tannase/feruloyl_esterase"/>
</dbReference>
<keyword evidence="3" id="KW-0479">Metal-binding</keyword>
<reference evidence="8 9" key="1">
    <citation type="journal article" date="2024" name="Chem. Sci.">
        <title>Discovery of megapolipeptins by genome mining of a Burkholderiales bacteria collection.</title>
        <authorList>
            <person name="Paulo B.S."/>
            <person name="Recchia M.J.J."/>
            <person name="Lee S."/>
            <person name="Fergusson C.H."/>
            <person name="Romanowski S.B."/>
            <person name="Hernandez A."/>
            <person name="Krull N."/>
            <person name="Liu D.Y."/>
            <person name="Cavanagh H."/>
            <person name="Bos A."/>
            <person name="Gray C.A."/>
            <person name="Murphy B.T."/>
            <person name="Linington R.G."/>
            <person name="Eustaquio A.S."/>
        </authorList>
    </citation>
    <scope>NUCLEOTIDE SEQUENCE [LARGE SCALE GENOMIC DNA]</scope>
    <source>
        <strain evidence="8 9">RL16-012-BIC-B</strain>
    </source>
</reference>
<evidence type="ECO:0000256" key="1">
    <source>
        <dbReference type="ARBA" id="ARBA00006249"/>
    </source>
</evidence>
<evidence type="ECO:0000256" key="3">
    <source>
        <dbReference type="ARBA" id="ARBA00022723"/>
    </source>
</evidence>